<evidence type="ECO:0000313" key="4">
    <source>
        <dbReference type="Proteomes" id="UP001304515"/>
    </source>
</evidence>
<gene>
    <name evidence="3" type="ORF">RN605_03985</name>
    <name evidence="2" type="ORF">RN608_10685</name>
</gene>
<reference evidence="2 4" key="1">
    <citation type="submission" date="2023-09" db="EMBL/GenBank/DDBJ databases">
        <title>Flavobacterium sp. a novel bacteria isolate from Pepper rhizosphere.</title>
        <authorList>
            <person name="Peng Y."/>
            <person name="Lee J."/>
        </authorList>
    </citation>
    <scope>NUCLEOTIDE SEQUENCE</scope>
    <source>
        <strain evidence="2">PMR2A8</strain>
        <strain evidence="3 4">PMTSA4</strain>
    </source>
</reference>
<dbReference type="PANTHER" id="PTHR37841">
    <property type="entry name" value="GLR2918 PROTEIN"/>
    <property type="match status" value="1"/>
</dbReference>
<organism evidence="2">
    <name type="scientific">Flavobacterium capsici</name>
    <dbReference type="NCBI Taxonomy" id="3075618"/>
    <lineage>
        <taxon>Bacteria</taxon>
        <taxon>Pseudomonadati</taxon>
        <taxon>Bacteroidota</taxon>
        <taxon>Flavobacteriia</taxon>
        <taxon>Flavobacteriales</taxon>
        <taxon>Flavobacteriaceae</taxon>
        <taxon>Flavobacterium</taxon>
    </lineage>
</organism>
<dbReference type="PANTHER" id="PTHR37841:SF1">
    <property type="entry name" value="DUF3298 DOMAIN-CONTAINING PROTEIN"/>
    <property type="match status" value="1"/>
</dbReference>
<dbReference type="SUPFAM" id="SSF69360">
    <property type="entry name" value="Cell wall binding repeat"/>
    <property type="match status" value="2"/>
</dbReference>
<protein>
    <submittedName>
        <fullName evidence="2">WG repeat-containing protein</fullName>
    </submittedName>
</protein>
<name>A0AA96EX66_9FLAO</name>
<dbReference type="EMBL" id="CP134890">
    <property type="protein sequence ID" value="WNM22526.1"/>
    <property type="molecule type" value="Genomic_DNA"/>
</dbReference>
<dbReference type="AlphaFoldDB" id="A0AA96EX66"/>
<evidence type="ECO:0000313" key="2">
    <source>
        <dbReference type="EMBL" id="WNM18475.1"/>
    </source>
</evidence>
<dbReference type="RefSeq" id="WP_313322415.1">
    <property type="nucleotide sequence ID" value="NZ_CP134878.1"/>
</dbReference>
<accession>A0AA96EX66</accession>
<evidence type="ECO:0000313" key="3">
    <source>
        <dbReference type="EMBL" id="WNM22526.1"/>
    </source>
</evidence>
<keyword evidence="4" id="KW-1185">Reference proteome</keyword>
<feature type="signal peptide" evidence="1">
    <location>
        <begin position="1"/>
        <end position="21"/>
    </location>
</feature>
<keyword evidence="1" id="KW-0732">Signal</keyword>
<evidence type="ECO:0000256" key="1">
    <source>
        <dbReference type="SAM" id="SignalP"/>
    </source>
</evidence>
<proteinExistence type="predicted"/>
<feature type="chain" id="PRO_5044705149" evidence="1">
    <location>
        <begin position="22"/>
        <end position="485"/>
    </location>
</feature>
<dbReference type="InterPro" id="IPR032774">
    <property type="entry name" value="WG_beta_rep"/>
</dbReference>
<dbReference type="Pfam" id="PF14903">
    <property type="entry name" value="WG_beta_rep"/>
    <property type="match status" value="5"/>
</dbReference>
<accession>A0AA96F6C2</accession>
<sequence length="485" mass="54555">MNRLTLIATSFLLFMTFTIQAQEAHRKYNTTVSQIEKQPDSRSKSEERGKALAIFYDSRIIEAGSETAKTETATIFRQLIDYDFLAAYNFLMKLKKQDDALLFTKSYMSQQERTMIRTVASHTVSNVNTTTSSSYPANIPQPGYGVKGKWNSGTLTANTTNANNNAVVQTQTNNGVTEVKRVYNAEQTKNLPVLELKPFKNHDGKWGFKDDKNIIIVQSKYDEASPFSEGMAAVCITENNTKKWGYIDQNGKEVVPLIYGDAIRFSEGLAAVRPVGKTWNSFYGFIDKSGKLVIPHEYPFVFDTAMYDGWVFVDGKAKVYKDKRIFYIDKTGKELKDGAIVAQELKAFSDKPFNRFGKWGFKDQSGKVIVAPKYNSSHQFREGLAAVSIGGSYDEEFDMVLGSKYGFIDNTGKEVIALKYESINDGFYEGLAAVKLNGKWGYINTAGNEVIPFQYSEAFIFMNGKAKVRKDGKEFFIDKTGKEVK</sequence>
<dbReference type="EMBL" id="CP134878">
    <property type="protein sequence ID" value="WNM18475.1"/>
    <property type="molecule type" value="Genomic_DNA"/>
</dbReference>
<dbReference type="KEGG" id="fcj:RN605_03985"/>
<dbReference type="Proteomes" id="UP001304515">
    <property type="component" value="Chromosome"/>
</dbReference>